<dbReference type="AlphaFoldDB" id="A0AAQ3QKZ6"/>
<accession>A0AAQ3QKZ6</accession>
<organism evidence="1 2">
    <name type="scientific">Canna indica</name>
    <name type="common">Indian-shot</name>
    <dbReference type="NCBI Taxonomy" id="4628"/>
    <lineage>
        <taxon>Eukaryota</taxon>
        <taxon>Viridiplantae</taxon>
        <taxon>Streptophyta</taxon>
        <taxon>Embryophyta</taxon>
        <taxon>Tracheophyta</taxon>
        <taxon>Spermatophyta</taxon>
        <taxon>Magnoliopsida</taxon>
        <taxon>Liliopsida</taxon>
        <taxon>Zingiberales</taxon>
        <taxon>Cannaceae</taxon>
        <taxon>Canna</taxon>
    </lineage>
</organism>
<reference evidence="1 2" key="1">
    <citation type="submission" date="2023-10" db="EMBL/GenBank/DDBJ databases">
        <title>Chromosome-scale genome assembly provides insights into flower coloration mechanisms of Canna indica.</title>
        <authorList>
            <person name="Li C."/>
        </authorList>
    </citation>
    <scope>NUCLEOTIDE SEQUENCE [LARGE SCALE GENOMIC DNA]</scope>
    <source>
        <tissue evidence="1">Flower</tissue>
    </source>
</reference>
<protein>
    <submittedName>
        <fullName evidence="1">Cell number regulator 13-like isoform X1</fullName>
    </submittedName>
</protein>
<dbReference type="NCBIfam" id="TIGR01571">
    <property type="entry name" value="A_thal_Cys_rich"/>
    <property type="match status" value="1"/>
</dbReference>
<proteinExistence type="predicted"/>
<dbReference type="PANTHER" id="PTHR46604:SF3">
    <property type="entry name" value="PROTEIN MID1-COMPLEMENTING ACTIVITY 1"/>
    <property type="match status" value="1"/>
</dbReference>
<evidence type="ECO:0000313" key="2">
    <source>
        <dbReference type="Proteomes" id="UP001327560"/>
    </source>
</evidence>
<gene>
    <name evidence="1" type="ORF">Cni_G22193</name>
</gene>
<dbReference type="Proteomes" id="UP001327560">
    <property type="component" value="Chromosome 7"/>
</dbReference>
<evidence type="ECO:0000313" key="1">
    <source>
        <dbReference type="EMBL" id="WOL13423.1"/>
    </source>
</evidence>
<dbReference type="Pfam" id="PF04749">
    <property type="entry name" value="PLAC8"/>
    <property type="match status" value="1"/>
</dbReference>
<name>A0AAQ3QKZ6_9LILI</name>
<dbReference type="EMBL" id="CP136896">
    <property type="protein sequence ID" value="WOL13423.1"/>
    <property type="molecule type" value="Genomic_DNA"/>
</dbReference>
<keyword evidence="2" id="KW-1185">Reference proteome</keyword>
<dbReference type="InterPro" id="IPR006461">
    <property type="entry name" value="PLAC_motif_containing"/>
</dbReference>
<dbReference type="PANTHER" id="PTHR46604">
    <property type="entry name" value="PROTEIN MID1-COMPLEMENTING ACTIVITY 1"/>
    <property type="match status" value="1"/>
</dbReference>
<sequence>MELHRSNINMDVNQLEVIQRLIHVTESVANTLAEEYMQLKSAKKLESDCTGSSNGKDNAYGENNLKGQSHGSILLTLSFSYLAGCKTFFYPCGTISQISSVTKNRTVSSAEVCNDLIAYTLLLSCCCYTCCIRRRLRKMLKIKGGLCDDFLSHLMCCCCALVQERREVGIHEVKGSQMTGYLPTFSIHGVITSVVYSIACIAAPN</sequence>